<evidence type="ECO:0000313" key="1">
    <source>
        <dbReference type="EMBL" id="MEQ4484111.1"/>
    </source>
</evidence>
<protein>
    <submittedName>
        <fullName evidence="1">Uncharacterized protein</fullName>
    </submittedName>
</protein>
<keyword evidence="2" id="KW-1185">Reference proteome</keyword>
<sequence>MNLPSWFREAIQGRLDDVAARIQHHPELKRIRAEESKAFQVLFAGMDVQHMPGFAEWEDRHHYSQAAMNERLYLQGMEDGIQLAVALLSHSDLFDDTTSVKSEHNEPGT</sequence>
<name>A0ABV1KVU8_9BACL</name>
<dbReference type="Proteomes" id="UP001493487">
    <property type="component" value="Unassembled WGS sequence"/>
</dbReference>
<dbReference type="EMBL" id="JASKHM010000009">
    <property type="protein sequence ID" value="MEQ4484111.1"/>
    <property type="molecule type" value="Genomic_DNA"/>
</dbReference>
<dbReference type="RefSeq" id="WP_232186479.1">
    <property type="nucleotide sequence ID" value="NZ_JAIOAP010000008.1"/>
</dbReference>
<gene>
    <name evidence="1" type="ORF">QJS35_17060</name>
</gene>
<organism evidence="1 2">
    <name type="scientific">Cohnella silvisoli</name>
    <dbReference type="NCBI Taxonomy" id="2873699"/>
    <lineage>
        <taxon>Bacteria</taxon>
        <taxon>Bacillati</taxon>
        <taxon>Bacillota</taxon>
        <taxon>Bacilli</taxon>
        <taxon>Bacillales</taxon>
        <taxon>Paenibacillaceae</taxon>
        <taxon>Cohnella</taxon>
    </lineage>
</organism>
<reference evidence="1 2" key="1">
    <citation type="journal article" date="2023" name="Genome Announc.">
        <title>Pan-Genome Analyses of the Genus Cohnella and Proposal of the Novel Species Cohnella silvisoli sp. nov., Isolated from Forest Soil.</title>
        <authorList>
            <person name="Wang C."/>
            <person name="Mao L."/>
            <person name="Bao G."/>
            <person name="Zhu H."/>
        </authorList>
    </citation>
    <scope>NUCLEOTIDE SEQUENCE [LARGE SCALE GENOMIC DNA]</scope>
    <source>
        <strain evidence="1 2">NL03-T5-1</strain>
    </source>
</reference>
<proteinExistence type="predicted"/>
<evidence type="ECO:0000313" key="2">
    <source>
        <dbReference type="Proteomes" id="UP001493487"/>
    </source>
</evidence>
<accession>A0ABV1KVU8</accession>
<comment type="caution">
    <text evidence="1">The sequence shown here is derived from an EMBL/GenBank/DDBJ whole genome shotgun (WGS) entry which is preliminary data.</text>
</comment>